<evidence type="ECO:0000256" key="1">
    <source>
        <dbReference type="ARBA" id="ARBA00022801"/>
    </source>
</evidence>
<dbReference type="PRINTS" id="PR00412">
    <property type="entry name" value="EPOXHYDRLASE"/>
</dbReference>
<sequence length="290" mass="33579">MDWNHGYARANGIGVHYVRHGAGMPLVLLHGWPEFWYVYRKNIPVLAERFDVVVPDLRGFGETEKPGLPDPPSRLLDALVEDLRGLADSLGIERFGLVSHDLGSFVAQAFARKYPGRLLGLFFFHCAYPGIGKRWIEPRSVKEIWYQSFNQQPWAASLVGRDRETCRTYIKHFLDHWAHEPGRFDEDLEAWVDNFMKPGNLQGGFDWYRGIDEARTEIWRHGPPKLPKIDVPTRFYWGEEDPLIKLEWADRLGDYFSDYSLKAAPGAGHFVHYEQPEAANREIMDFFSAR</sequence>
<gene>
    <name evidence="3" type="ORF">GBA65_01915</name>
</gene>
<evidence type="ECO:0000313" key="3">
    <source>
        <dbReference type="EMBL" id="QIN77464.1"/>
    </source>
</evidence>
<dbReference type="Proteomes" id="UP000502706">
    <property type="component" value="Chromosome"/>
</dbReference>
<dbReference type="GO" id="GO:0016787">
    <property type="term" value="F:hydrolase activity"/>
    <property type="evidence" value="ECO:0007669"/>
    <property type="project" value="UniProtKB-KW"/>
</dbReference>
<evidence type="ECO:0000259" key="2">
    <source>
        <dbReference type="Pfam" id="PF00561"/>
    </source>
</evidence>
<dbReference type="SUPFAM" id="SSF53474">
    <property type="entry name" value="alpha/beta-Hydrolases"/>
    <property type="match status" value="1"/>
</dbReference>
<dbReference type="AlphaFoldDB" id="A0A6G8PSY7"/>
<reference evidence="3 4" key="1">
    <citation type="submission" date="2019-10" db="EMBL/GenBank/DDBJ databases">
        <title>Rubrobacter sp nov SCSIO 52915 isolated from a deep-sea sediment in the South China Sea.</title>
        <authorList>
            <person name="Chen R.W."/>
        </authorList>
    </citation>
    <scope>NUCLEOTIDE SEQUENCE [LARGE SCALE GENOMIC DNA]</scope>
    <source>
        <strain evidence="3 4">SCSIO 52915</strain>
    </source>
</reference>
<dbReference type="EMBL" id="CP045121">
    <property type="protein sequence ID" value="QIN77464.1"/>
    <property type="molecule type" value="Genomic_DNA"/>
</dbReference>
<name>A0A6G8PSY7_9ACTN</name>
<dbReference type="InterPro" id="IPR000073">
    <property type="entry name" value="AB_hydrolase_1"/>
</dbReference>
<protein>
    <submittedName>
        <fullName evidence="3">Alpha/beta fold hydrolase</fullName>
    </submittedName>
</protein>
<organism evidence="3 4">
    <name type="scientific">Rubrobacter marinus</name>
    <dbReference type="NCBI Taxonomy" id="2653852"/>
    <lineage>
        <taxon>Bacteria</taxon>
        <taxon>Bacillati</taxon>
        <taxon>Actinomycetota</taxon>
        <taxon>Rubrobacteria</taxon>
        <taxon>Rubrobacterales</taxon>
        <taxon>Rubrobacteraceae</taxon>
        <taxon>Rubrobacter</taxon>
    </lineage>
</organism>
<keyword evidence="1 3" id="KW-0378">Hydrolase</keyword>
<dbReference type="Gene3D" id="3.40.50.1820">
    <property type="entry name" value="alpha/beta hydrolase"/>
    <property type="match status" value="1"/>
</dbReference>
<evidence type="ECO:0000313" key="4">
    <source>
        <dbReference type="Proteomes" id="UP000502706"/>
    </source>
</evidence>
<dbReference type="Pfam" id="PF00561">
    <property type="entry name" value="Abhydrolase_1"/>
    <property type="match status" value="1"/>
</dbReference>
<feature type="domain" description="AB hydrolase-1" evidence="2">
    <location>
        <begin position="25"/>
        <end position="276"/>
    </location>
</feature>
<accession>A0A6G8PSY7</accession>
<dbReference type="KEGG" id="rmar:GBA65_01915"/>
<keyword evidence="4" id="KW-1185">Reference proteome</keyword>
<dbReference type="InterPro" id="IPR000639">
    <property type="entry name" value="Epox_hydrolase-like"/>
</dbReference>
<proteinExistence type="predicted"/>
<dbReference type="InterPro" id="IPR029058">
    <property type="entry name" value="AB_hydrolase_fold"/>
</dbReference>
<dbReference type="RefSeq" id="WP_166395145.1">
    <property type="nucleotide sequence ID" value="NZ_CP045121.1"/>
</dbReference>
<dbReference type="PANTHER" id="PTHR43329">
    <property type="entry name" value="EPOXIDE HYDROLASE"/>
    <property type="match status" value="1"/>
</dbReference>